<keyword evidence="5" id="KW-1185">Reference proteome</keyword>
<evidence type="ECO:0000256" key="2">
    <source>
        <dbReference type="SAM" id="Phobius"/>
    </source>
</evidence>
<evidence type="ECO:0000313" key="4">
    <source>
        <dbReference type="EMBL" id="VDK23728.1"/>
    </source>
</evidence>
<organism evidence="6">
    <name type="scientific">Taenia asiatica</name>
    <name type="common">Asian tapeworm</name>
    <dbReference type="NCBI Taxonomy" id="60517"/>
    <lineage>
        <taxon>Eukaryota</taxon>
        <taxon>Metazoa</taxon>
        <taxon>Spiralia</taxon>
        <taxon>Lophotrochozoa</taxon>
        <taxon>Platyhelminthes</taxon>
        <taxon>Cestoda</taxon>
        <taxon>Eucestoda</taxon>
        <taxon>Cyclophyllidea</taxon>
        <taxon>Taeniidae</taxon>
        <taxon>Taenia</taxon>
    </lineage>
</organism>
<dbReference type="SUPFAM" id="SSF49723">
    <property type="entry name" value="Lipase/lipooxygenase domain (PLAT/LH2 domain)"/>
    <property type="match status" value="1"/>
</dbReference>
<dbReference type="GO" id="GO:0016020">
    <property type="term" value="C:membrane"/>
    <property type="evidence" value="ECO:0007669"/>
    <property type="project" value="TreeGrafter"/>
</dbReference>
<feature type="domain" description="PLAT" evidence="3">
    <location>
        <begin position="418"/>
        <end position="493"/>
    </location>
</feature>
<dbReference type="OrthoDB" id="10039908at2759"/>
<keyword evidence="2" id="KW-1133">Transmembrane helix</keyword>
<reference evidence="4 5" key="2">
    <citation type="submission" date="2018-11" db="EMBL/GenBank/DDBJ databases">
        <authorList>
            <consortium name="Pathogen Informatics"/>
        </authorList>
    </citation>
    <scope>NUCLEOTIDE SEQUENCE [LARGE SCALE GENOMIC DNA]</scope>
</reference>
<dbReference type="InterPro" id="IPR036392">
    <property type="entry name" value="PLAT/LH2_dom_sf"/>
</dbReference>
<reference evidence="6" key="1">
    <citation type="submission" date="2017-02" db="UniProtKB">
        <authorList>
            <consortium name="WormBaseParasite"/>
        </authorList>
    </citation>
    <scope>IDENTIFICATION</scope>
</reference>
<protein>
    <submittedName>
        <fullName evidence="6">PLAT domain-containing protein</fullName>
    </submittedName>
</protein>
<accession>A0A0R3VWM6</accession>
<dbReference type="STRING" id="60517.A0A0R3VWM6"/>
<keyword evidence="2" id="KW-0472">Membrane</keyword>
<dbReference type="PANTHER" id="PTHR10877">
    <property type="entry name" value="POLYCYSTIN FAMILY MEMBER"/>
    <property type="match status" value="1"/>
</dbReference>
<dbReference type="AlphaFoldDB" id="A0A0R3VWM6"/>
<name>A0A0R3VWM6_TAEAS</name>
<sequence length="493" mass="54154">MVRPQLGLDGYLEGITSVSKATDLGLEGECAGSCEVLGSGSRVCKRFHPMDQPVLGGCHFDATGEITKDTNVCISCDAMDLNKRPVLYRSQRECPSDRTRSVEVHLQNGKLMLPFFLITRGESKYCGQVPCVTGNFELCVDFKTETSDDVYAELEGIYNGTDHVLSDALTTSDPNNISVTVQSLQNNKRRDKGGNRGVTAHQDSTALLAQATHKTYVVNESKLHFTIDLFLPNFAVKIVTQLVEALNRLEVANTNALKMTVSTLSAATVTSSDMPLSAQLQLPTVIQNVIKNLHKVSLTSSKEDSVAVGTVTLSSFFDVLAGTQSQLVSPHSEGVVTKPSDMRYDTDIDNVGMSNWEIDFNCVFKNIQFERNATLYATEIAIAITFLLLLIWARRMDNRDIQKLCITALAGNKPADECLYEVIVRTGMRRRAGTTSTVCIQVNEERGGTAPFTLRDPHRKVLQRGNVDRFLLAAARLVYLAVARSDVVANLMN</sequence>
<dbReference type="EMBL" id="UYRS01000622">
    <property type="protein sequence ID" value="VDK23728.1"/>
    <property type="molecule type" value="Genomic_DNA"/>
</dbReference>
<keyword evidence="2" id="KW-0812">Transmembrane</keyword>
<dbReference type="PROSITE" id="PS50095">
    <property type="entry name" value="PLAT"/>
    <property type="match status" value="1"/>
</dbReference>
<dbReference type="InterPro" id="IPR051223">
    <property type="entry name" value="Polycystin"/>
</dbReference>
<dbReference type="WBParaSite" id="TASK_0000182001-mRNA-1">
    <property type="protein sequence ID" value="TASK_0000182001-mRNA-1"/>
    <property type="gene ID" value="TASK_0000182001"/>
</dbReference>
<dbReference type="GO" id="GO:0005262">
    <property type="term" value="F:calcium channel activity"/>
    <property type="evidence" value="ECO:0007669"/>
    <property type="project" value="TreeGrafter"/>
</dbReference>
<evidence type="ECO:0000259" key="3">
    <source>
        <dbReference type="PROSITE" id="PS50095"/>
    </source>
</evidence>
<dbReference type="GO" id="GO:0050982">
    <property type="term" value="P:detection of mechanical stimulus"/>
    <property type="evidence" value="ECO:0007669"/>
    <property type="project" value="TreeGrafter"/>
</dbReference>
<evidence type="ECO:0000256" key="1">
    <source>
        <dbReference type="PROSITE-ProRule" id="PRU00152"/>
    </source>
</evidence>
<evidence type="ECO:0000313" key="6">
    <source>
        <dbReference type="WBParaSite" id="TASK_0000182001-mRNA-1"/>
    </source>
</evidence>
<proteinExistence type="predicted"/>
<comment type="caution">
    <text evidence="1">Lacks conserved residue(s) required for the propagation of feature annotation.</text>
</comment>
<evidence type="ECO:0000313" key="5">
    <source>
        <dbReference type="Proteomes" id="UP000282613"/>
    </source>
</evidence>
<dbReference type="PANTHER" id="PTHR10877:SF194">
    <property type="entry name" value="LOCATION OF VULVA DEFECTIVE 1"/>
    <property type="match status" value="1"/>
</dbReference>
<feature type="transmembrane region" description="Helical" evidence="2">
    <location>
        <begin position="373"/>
        <end position="393"/>
    </location>
</feature>
<gene>
    <name evidence="4" type="ORF">TASK_LOCUS1821</name>
</gene>
<dbReference type="Proteomes" id="UP000282613">
    <property type="component" value="Unassembled WGS sequence"/>
</dbReference>
<dbReference type="InterPro" id="IPR001024">
    <property type="entry name" value="PLAT/LH2_dom"/>
</dbReference>
<dbReference type="Gene3D" id="2.60.60.20">
    <property type="entry name" value="PLAT/LH2 domain"/>
    <property type="match status" value="1"/>
</dbReference>